<dbReference type="InterPro" id="IPR051644">
    <property type="entry name" value="TRAMP_AT-DNA-binding"/>
</dbReference>
<dbReference type="OMA" id="YGFECEE"/>
<evidence type="ECO:0000256" key="3">
    <source>
        <dbReference type="ARBA" id="ARBA00022737"/>
    </source>
</evidence>
<evidence type="ECO:0000256" key="1">
    <source>
        <dbReference type="ARBA" id="ARBA00004123"/>
    </source>
</evidence>
<comment type="subcellular location">
    <subcellularLocation>
        <location evidence="1">Nucleus</location>
    </subcellularLocation>
</comment>
<accession>A0A087TWW6</accession>
<evidence type="ECO:0000256" key="2">
    <source>
        <dbReference type="ARBA" id="ARBA00022723"/>
    </source>
</evidence>
<feature type="non-terminal residue" evidence="12">
    <location>
        <position position="602"/>
    </location>
</feature>
<reference evidence="12 13" key="1">
    <citation type="submission" date="2013-11" db="EMBL/GenBank/DDBJ databases">
        <title>Genome sequencing of Stegodyphus mimosarum.</title>
        <authorList>
            <person name="Bechsgaard J."/>
        </authorList>
    </citation>
    <scope>NUCLEOTIDE SEQUENCE [LARGE SCALE GENOMIC DNA]</scope>
</reference>
<dbReference type="OrthoDB" id="7608935at2759"/>
<evidence type="ECO:0000259" key="11">
    <source>
        <dbReference type="PROSITE" id="PS50158"/>
    </source>
</evidence>
<dbReference type="GO" id="GO:0071039">
    <property type="term" value="P:nuclear polyadenylation-dependent CUT catabolic process"/>
    <property type="evidence" value="ECO:0007669"/>
    <property type="project" value="TreeGrafter"/>
</dbReference>
<keyword evidence="3" id="KW-0677">Repeat</keyword>
<dbReference type="InterPro" id="IPR001878">
    <property type="entry name" value="Znf_CCHC"/>
</dbReference>
<keyword evidence="4 9" id="KW-0863">Zinc-finger</keyword>
<keyword evidence="5" id="KW-0862">Zinc</keyword>
<dbReference type="GO" id="GO:0071038">
    <property type="term" value="P:TRAMP-dependent tRNA surveillance pathway"/>
    <property type="evidence" value="ECO:0007669"/>
    <property type="project" value="TreeGrafter"/>
</dbReference>
<dbReference type="GO" id="GO:0008270">
    <property type="term" value="F:zinc ion binding"/>
    <property type="evidence" value="ECO:0007669"/>
    <property type="project" value="UniProtKB-KW"/>
</dbReference>
<dbReference type="PROSITE" id="PS50158">
    <property type="entry name" value="ZF_CCHC"/>
    <property type="match status" value="1"/>
</dbReference>
<evidence type="ECO:0000313" key="12">
    <source>
        <dbReference type="EMBL" id="KFM69605.1"/>
    </source>
</evidence>
<feature type="compositionally biased region" description="Polar residues" evidence="10">
    <location>
        <begin position="466"/>
        <end position="475"/>
    </location>
</feature>
<dbReference type="AlphaFoldDB" id="A0A087TWW6"/>
<evidence type="ECO:0000256" key="6">
    <source>
        <dbReference type="ARBA" id="ARBA00023242"/>
    </source>
</evidence>
<feature type="compositionally biased region" description="Basic and acidic residues" evidence="10">
    <location>
        <begin position="499"/>
        <end position="510"/>
    </location>
</feature>
<feature type="compositionally biased region" description="Basic residues" evidence="10">
    <location>
        <begin position="482"/>
        <end position="496"/>
    </location>
</feature>
<keyword evidence="13" id="KW-1185">Reference proteome</keyword>
<feature type="region of interest" description="Disordered" evidence="10">
    <location>
        <begin position="466"/>
        <end position="510"/>
    </location>
</feature>
<dbReference type="GO" id="GO:0031499">
    <property type="term" value="C:TRAMP complex"/>
    <property type="evidence" value="ECO:0007669"/>
    <property type="project" value="TreeGrafter"/>
</dbReference>
<dbReference type="Gene3D" id="4.10.60.10">
    <property type="entry name" value="Zinc finger, CCHC-type"/>
    <property type="match status" value="1"/>
</dbReference>
<organism evidence="12 13">
    <name type="scientific">Stegodyphus mimosarum</name>
    <name type="common">African social velvet spider</name>
    <dbReference type="NCBI Taxonomy" id="407821"/>
    <lineage>
        <taxon>Eukaryota</taxon>
        <taxon>Metazoa</taxon>
        <taxon>Ecdysozoa</taxon>
        <taxon>Arthropoda</taxon>
        <taxon>Chelicerata</taxon>
        <taxon>Arachnida</taxon>
        <taxon>Araneae</taxon>
        <taxon>Araneomorphae</taxon>
        <taxon>Entelegynae</taxon>
        <taxon>Eresoidea</taxon>
        <taxon>Eresidae</taxon>
        <taxon>Stegodyphus</taxon>
    </lineage>
</organism>
<dbReference type="SMART" id="SM00343">
    <property type="entry name" value="ZnF_C2HC"/>
    <property type="match status" value="4"/>
</dbReference>
<sequence>MMFGIWSYSDHDFASSSDESFDSDKIDSDVEAELYSVIHHQEIVASPDHSLNQGASVNAESEEKLDIQQNSFTEDTLLSKNNHCTNSFMNNSTDNSVEACLPKAHSTPNFNTGCLSIKRKSALLLENSSNVSGSTQCNNSSSKKLKTLHQNKELHRKFANGSHTSEFDDSVICEPDYSSKDENSSDVNKEIVQDEASQDKEQCGDEYVILESDDSDSSIIWSEPGEQSQDLKTNVLGDTITVSSDSSSDSFIMPELRQHTSSEVKSKNMSLPNIRLLGNSTDPWHINAEDLFRSKKRYSGRYHEKAALNCTSCKQKGHTLKCCPNQKVALFQAVKCFICGDNHNGARCQKRICGKCYNLGHDSRRCWMQDSLCVICGMDGHSDMMCPDRWRRFHLTTKSTGIVEGKQLIQDTPIYCFNCGHQGHFGAECTEPRMCSYSSSFPTWPSVVYYRDPNEMYQNLKENISAEQPQIQSLSQKEKGRMKNRKKKQKKKKKQMIKQQKEENAVESKRNMQKTWKKFCMKNAMKKRKVSENNGNFRMTINIENPVNFRNYKYSEGNFPRTQKPNPVFKDTCPELNQIKNMWKNTAFRKKKKSVKVQNCNK</sequence>
<evidence type="ECO:0000256" key="7">
    <source>
        <dbReference type="ARBA" id="ARBA00041190"/>
    </source>
</evidence>
<proteinExistence type="predicted"/>
<keyword evidence="2" id="KW-0479">Metal-binding</keyword>
<dbReference type="GO" id="GO:0071036">
    <property type="term" value="P:nuclear polyadenylation-dependent snoRNA catabolic process"/>
    <property type="evidence" value="ECO:0007669"/>
    <property type="project" value="TreeGrafter"/>
</dbReference>
<name>A0A087TWW6_STEMI</name>
<dbReference type="STRING" id="407821.A0A087TWW6"/>
<dbReference type="PANTHER" id="PTHR46543:SF1">
    <property type="entry name" value="ZINC FINGER CCHC DOMAIN-CONTAINING PROTEIN 7"/>
    <property type="match status" value="1"/>
</dbReference>
<dbReference type="EMBL" id="KK117121">
    <property type="protein sequence ID" value="KFM69605.1"/>
    <property type="molecule type" value="Genomic_DNA"/>
</dbReference>
<dbReference type="Proteomes" id="UP000054359">
    <property type="component" value="Unassembled WGS sequence"/>
</dbReference>
<dbReference type="PANTHER" id="PTHR46543">
    <property type="entry name" value="ZINC FINGER CCHC DOMAIN-CONTAINING PROTEIN 7"/>
    <property type="match status" value="1"/>
</dbReference>
<dbReference type="GO" id="GO:0071037">
    <property type="term" value="P:nuclear polyadenylation-dependent snRNA catabolic process"/>
    <property type="evidence" value="ECO:0007669"/>
    <property type="project" value="TreeGrafter"/>
</dbReference>
<evidence type="ECO:0000256" key="8">
    <source>
        <dbReference type="ARBA" id="ARBA00043023"/>
    </source>
</evidence>
<evidence type="ECO:0000256" key="5">
    <source>
        <dbReference type="ARBA" id="ARBA00022833"/>
    </source>
</evidence>
<evidence type="ECO:0000256" key="10">
    <source>
        <dbReference type="SAM" id="MobiDB-lite"/>
    </source>
</evidence>
<keyword evidence="6" id="KW-0539">Nucleus</keyword>
<evidence type="ECO:0000256" key="4">
    <source>
        <dbReference type="ARBA" id="ARBA00022771"/>
    </source>
</evidence>
<dbReference type="GO" id="GO:0071035">
    <property type="term" value="P:nuclear polyadenylation-dependent rRNA catabolic process"/>
    <property type="evidence" value="ECO:0007669"/>
    <property type="project" value="TreeGrafter"/>
</dbReference>
<evidence type="ECO:0000256" key="9">
    <source>
        <dbReference type="PROSITE-ProRule" id="PRU00047"/>
    </source>
</evidence>
<dbReference type="GO" id="GO:0071031">
    <property type="term" value="P:nuclear mRNA surveillance of mRNA 3'-end processing"/>
    <property type="evidence" value="ECO:0007669"/>
    <property type="project" value="TreeGrafter"/>
</dbReference>
<feature type="domain" description="CCHC-type" evidence="11">
    <location>
        <begin position="416"/>
        <end position="431"/>
    </location>
</feature>
<dbReference type="GO" id="GO:0003723">
    <property type="term" value="F:RNA binding"/>
    <property type="evidence" value="ECO:0007669"/>
    <property type="project" value="TreeGrafter"/>
</dbReference>
<protein>
    <recommendedName>
        <fullName evidence="7">Zinc finger CCHC domain-containing protein 7</fullName>
    </recommendedName>
    <alternativeName>
        <fullName evidence="8">TRAMP-like complex RNA-binding factor ZCCHC7</fullName>
    </alternativeName>
</protein>
<gene>
    <name evidence="12" type="ORF">X975_11730</name>
</gene>
<evidence type="ECO:0000313" key="13">
    <source>
        <dbReference type="Proteomes" id="UP000054359"/>
    </source>
</evidence>